<dbReference type="PANTHER" id="PTHR30041">
    <property type="entry name" value="ARSENATE REDUCTASE"/>
    <property type="match status" value="1"/>
</dbReference>
<dbReference type="PROSITE" id="PS51353">
    <property type="entry name" value="ARSC"/>
    <property type="match status" value="1"/>
</dbReference>
<evidence type="ECO:0000256" key="1">
    <source>
        <dbReference type="ARBA" id="ARBA00007198"/>
    </source>
</evidence>
<reference evidence="3 4" key="1">
    <citation type="submission" date="2022-10" db="EMBL/GenBank/DDBJ databases">
        <title>Defluviimonas sp. nov., isolated from ocean surface sediments.</title>
        <authorList>
            <person name="He W."/>
            <person name="Wang L."/>
            <person name="Zhang D.-F."/>
        </authorList>
    </citation>
    <scope>NUCLEOTIDE SEQUENCE [LARGE SCALE GENOMIC DNA]</scope>
    <source>
        <strain evidence="3 4">WL0050</strain>
    </source>
</reference>
<proteinExistence type="inferred from homology"/>
<dbReference type="PANTHER" id="PTHR30041:SF8">
    <property type="entry name" value="PROTEIN YFFB"/>
    <property type="match status" value="1"/>
</dbReference>
<organism evidence="3 4">
    <name type="scientific">Albidovulum litorale</name>
    <dbReference type="NCBI Taxonomy" id="2984134"/>
    <lineage>
        <taxon>Bacteria</taxon>
        <taxon>Pseudomonadati</taxon>
        <taxon>Pseudomonadota</taxon>
        <taxon>Alphaproteobacteria</taxon>
        <taxon>Rhodobacterales</taxon>
        <taxon>Paracoccaceae</taxon>
        <taxon>Albidovulum</taxon>
    </lineage>
</organism>
<evidence type="ECO:0008006" key="5">
    <source>
        <dbReference type="Google" id="ProtNLM"/>
    </source>
</evidence>
<name>A0ABT2ZR12_9RHOB</name>
<comment type="caution">
    <text evidence="3">The sequence shown here is derived from an EMBL/GenBank/DDBJ whole genome shotgun (WGS) entry which is preliminary data.</text>
</comment>
<dbReference type="InterPro" id="IPR036249">
    <property type="entry name" value="Thioredoxin-like_sf"/>
</dbReference>
<comment type="similarity">
    <text evidence="1 2">Belongs to the ArsC family.</text>
</comment>
<evidence type="ECO:0000256" key="2">
    <source>
        <dbReference type="PROSITE-ProRule" id="PRU01282"/>
    </source>
</evidence>
<dbReference type="Gene3D" id="3.40.30.10">
    <property type="entry name" value="Glutaredoxin"/>
    <property type="match status" value="1"/>
</dbReference>
<dbReference type="RefSeq" id="WP_263740639.1">
    <property type="nucleotide sequence ID" value="NZ_JAOWKZ010000003.1"/>
</dbReference>
<dbReference type="EMBL" id="JAOWKZ010000003">
    <property type="protein sequence ID" value="MCV2873434.1"/>
    <property type="molecule type" value="Genomic_DNA"/>
</dbReference>
<evidence type="ECO:0000313" key="4">
    <source>
        <dbReference type="Proteomes" id="UP001652564"/>
    </source>
</evidence>
<dbReference type="Pfam" id="PF03960">
    <property type="entry name" value="ArsC"/>
    <property type="match status" value="1"/>
</dbReference>
<gene>
    <name evidence="3" type="ORF">OEZ71_14130</name>
</gene>
<dbReference type="Proteomes" id="UP001652564">
    <property type="component" value="Unassembled WGS sequence"/>
</dbReference>
<accession>A0ABT2ZR12</accession>
<protein>
    <recommendedName>
        <fullName evidence="5">Arsenate reductase</fullName>
    </recommendedName>
</protein>
<dbReference type="InterPro" id="IPR006660">
    <property type="entry name" value="Arsenate_reductase-like"/>
</dbReference>
<evidence type="ECO:0000313" key="3">
    <source>
        <dbReference type="EMBL" id="MCV2873434.1"/>
    </source>
</evidence>
<keyword evidence="4" id="KW-1185">Reference proteome</keyword>
<sequence>MILYGLKNCDTCRKAQKALMAAGHEVTFRDVRDEPLSQAEIAGFHTAFGDRLINRASTTWRGLSEYERGGPPEALLAAHPALMKRPVIDHDGHLTLGWGKDVQAEFLA</sequence>
<dbReference type="SUPFAM" id="SSF52833">
    <property type="entry name" value="Thioredoxin-like"/>
    <property type="match status" value="1"/>
</dbReference>